<dbReference type="AlphaFoldDB" id="A0A433DN86"/>
<sequence>MTNDPTIQGFSEPGLSYRIFLITLLQPSFPRFLETHSSIPLFHNSTSTKHCCPLTKAKHRVNLLLRAIYPTSPRATDGTPHTHVIVVANIVQPKLPLLQGVIRRYYPTCNVIAPKKTLWAITYINRFGAPYFGGQQLWKINGIRYVDKVGFVG</sequence>
<protein>
    <submittedName>
        <fullName evidence="1">Uncharacterized protein</fullName>
    </submittedName>
</protein>
<evidence type="ECO:0000313" key="2">
    <source>
        <dbReference type="Proteomes" id="UP000268093"/>
    </source>
</evidence>
<reference evidence="1 2" key="1">
    <citation type="journal article" date="2018" name="New Phytol.">
        <title>Phylogenomics of Endogonaceae and evolution of mycorrhizas within Mucoromycota.</title>
        <authorList>
            <person name="Chang Y."/>
            <person name="Desiro A."/>
            <person name="Na H."/>
            <person name="Sandor L."/>
            <person name="Lipzen A."/>
            <person name="Clum A."/>
            <person name="Barry K."/>
            <person name="Grigoriev I.V."/>
            <person name="Martin F.M."/>
            <person name="Stajich J.E."/>
            <person name="Smith M.E."/>
            <person name="Bonito G."/>
            <person name="Spatafora J.W."/>
        </authorList>
    </citation>
    <scope>NUCLEOTIDE SEQUENCE [LARGE SCALE GENOMIC DNA]</scope>
    <source>
        <strain evidence="1 2">GMNB39</strain>
    </source>
</reference>
<keyword evidence="2" id="KW-1185">Reference proteome</keyword>
<accession>A0A433DN86</accession>
<gene>
    <name evidence="1" type="ORF">BC936DRAFT_147936</name>
</gene>
<comment type="caution">
    <text evidence="1">The sequence shown here is derived from an EMBL/GenBank/DDBJ whole genome shotgun (WGS) entry which is preliminary data.</text>
</comment>
<dbReference type="Proteomes" id="UP000268093">
    <property type="component" value="Unassembled WGS sequence"/>
</dbReference>
<proteinExistence type="predicted"/>
<name>A0A433DN86_9FUNG</name>
<organism evidence="1 2">
    <name type="scientific">Jimgerdemannia flammicorona</name>
    <dbReference type="NCBI Taxonomy" id="994334"/>
    <lineage>
        <taxon>Eukaryota</taxon>
        <taxon>Fungi</taxon>
        <taxon>Fungi incertae sedis</taxon>
        <taxon>Mucoromycota</taxon>
        <taxon>Mucoromycotina</taxon>
        <taxon>Endogonomycetes</taxon>
        <taxon>Endogonales</taxon>
        <taxon>Endogonaceae</taxon>
        <taxon>Jimgerdemannia</taxon>
    </lineage>
</organism>
<evidence type="ECO:0000313" key="1">
    <source>
        <dbReference type="EMBL" id="RUP52312.1"/>
    </source>
</evidence>
<dbReference type="EMBL" id="RBNI01000070">
    <property type="protein sequence ID" value="RUP52312.1"/>
    <property type="molecule type" value="Genomic_DNA"/>
</dbReference>